<reference evidence="3 4" key="1">
    <citation type="submission" date="2018-10" db="EMBL/GenBank/DDBJ databases">
        <title>Fifty Aureobasidium pullulans genomes reveal a recombining polyextremotolerant generalist.</title>
        <authorList>
            <person name="Gostincar C."/>
            <person name="Turk M."/>
            <person name="Zajc J."/>
            <person name="Gunde-Cimerman N."/>
        </authorList>
    </citation>
    <scope>NUCLEOTIDE SEQUENCE [LARGE SCALE GENOMIC DNA]</scope>
    <source>
        <strain evidence="3 4">EXF-6604</strain>
    </source>
</reference>
<evidence type="ECO:0000313" key="4">
    <source>
        <dbReference type="Proteomes" id="UP000306584"/>
    </source>
</evidence>
<name>A0A4S9M076_AURPU</name>
<feature type="region of interest" description="Disordered" evidence="1">
    <location>
        <begin position="322"/>
        <end position="362"/>
    </location>
</feature>
<dbReference type="InterPro" id="IPR040015">
    <property type="entry name" value="UBL3-like"/>
</dbReference>
<feature type="region of interest" description="Disordered" evidence="1">
    <location>
        <begin position="1"/>
        <end position="21"/>
    </location>
</feature>
<protein>
    <recommendedName>
        <fullName evidence="2">UBL3-like ubiquitin domain-containing protein</fullName>
    </recommendedName>
</protein>
<feature type="compositionally biased region" description="Gly residues" evidence="1">
    <location>
        <begin position="343"/>
        <end position="352"/>
    </location>
</feature>
<evidence type="ECO:0000313" key="3">
    <source>
        <dbReference type="EMBL" id="THY35759.1"/>
    </source>
</evidence>
<dbReference type="PANTHER" id="PTHR13169:SF0">
    <property type="entry name" value="UBIQUITIN-LIKE PROTEIN 3"/>
    <property type="match status" value="1"/>
</dbReference>
<dbReference type="Pfam" id="PF13881">
    <property type="entry name" value="Rad60-SLD_2"/>
    <property type="match status" value="1"/>
</dbReference>
<dbReference type="PANTHER" id="PTHR13169">
    <property type="entry name" value="UBIQUITIN-LIKE PROTEIN 3 HCG-1 PROTEIN"/>
    <property type="match status" value="1"/>
</dbReference>
<dbReference type="InterPro" id="IPR039540">
    <property type="entry name" value="UBL3-like_ubiquitin_dom"/>
</dbReference>
<dbReference type="EMBL" id="QZBD01000016">
    <property type="protein sequence ID" value="THY35759.1"/>
    <property type="molecule type" value="Genomic_DNA"/>
</dbReference>
<evidence type="ECO:0000259" key="2">
    <source>
        <dbReference type="Pfam" id="PF13881"/>
    </source>
</evidence>
<dbReference type="AlphaFoldDB" id="A0A4S9M076"/>
<dbReference type="Gene3D" id="3.10.20.90">
    <property type="entry name" value="Phosphatidylinositol 3-kinase Catalytic Subunit, Chain A, domain 1"/>
    <property type="match status" value="1"/>
</dbReference>
<sequence>MSDQGGVWGSGESSSSDHHERLSRSCRRNSHSLIVVEPYCSNLCTAHQDHLTLVFGRLTLHRLLRPRSSVFLEPCLGLICIAEPSSPDSVIRTQLLAQKDTQAYQRREGMDPHSNTHATATPLEMGSLPHEQARPSMEPPQPSFVTAPTEAHVEAPQITDRREQFTRPQFVDEGTDPLPPTPLEMPAPALIRQETAEPIGPSTDLPTPMPQTPGFGTPSGPVITINLLLSSTGTRHPYRIDQKYLAKRDVTAENENGEFDPFVISVYTLKELIWRDWREEWEPRPSSPAAIRLIHFGRFLDDKLPLKDCRFSDSAPNVVHMSVKPQEVLDDEENAKSAKGKGSSSGGRPSRGGDGEEPTAGCRCIIL</sequence>
<feature type="region of interest" description="Disordered" evidence="1">
    <location>
        <begin position="129"/>
        <end position="148"/>
    </location>
</feature>
<gene>
    <name evidence="3" type="ORF">D6D01_01012</name>
</gene>
<feature type="domain" description="UBL3-like ubiquitin" evidence="2">
    <location>
        <begin position="259"/>
        <end position="338"/>
    </location>
</feature>
<dbReference type="SUPFAM" id="SSF54236">
    <property type="entry name" value="Ubiquitin-like"/>
    <property type="match status" value="1"/>
</dbReference>
<dbReference type="Proteomes" id="UP000306584">
    <property type="component" value="Unassembled WGS sequence"/>
</dbReference>
<accession>A0A4S9M076</accession>
<dbReference type="InterPro" id="IPR029071">
    <property type="entry name" value="Ubiquitin-like_domsf"/>
</dbReference>
<comment type="caution">
    <text evidence="3">The sequence shown here is derived from an EMBL/GenBank/DDBJ whole genome shotgun (WGS) entry which is preliminary data.</text>
</comment>
<organism evidence="3 4">
    <name type="scientific">Aureobasidium pullulans</name>
    <name type="common">Black yeast</name>
    <name type="synonym">Pullularia pullulans</name>
    <dbReference type="NCBI Taxonomy" id="5580"/>
    <lineage>
        <taxon>Eukaryota</taxon>
        <taxon>Fungi</taxon>
        <taxon>Dikarya</taxon>
        <taxon>Ascomycota</taxon>
        <taxon>Pezizomycotina</taxon>
        <taxon>Dothideomycetes</taxon>
        <taxon>Dothideomycetidae</taxon>
        <taxon>Dothideales</taxon>
        <taxon>Saccotheciaceae</taxon>
        <taxon>Aureobasidium</taxon>
    </lineage>
</organism>
<proteinExistence type="predicted"/>
<evidence type="ECO:0000256" key="1">
    <source>
        <dbReference type="SAM" id="MobiDB-lite"/>
    </source>
</evidence>